<dbReference type="Proteomes" id="UP000766629">
    <property type="component" value="Unassembled WGS sequence"/>
</dbReference>
<keyword evidence="1" id="KW-0472">Membrane</keyword>
<feature type="transmembrane region" description="Helical" evidence="1">
    <location>
        <begin position="44"/>
        <end position="67"/>
    </location>
</feature>
<accession>A0ABS7N9H1</accession>
<proteinExistence type="predicted"/>
<keyword evidence="1" id="KW-0812">Transmembrane</keyword>
<keyword evidence="1" id="KW-1133">Transmembrane helix</keyword>
<evidence type="ECO:0000313" key="2">
    <source>
        <dbReference type="EMBL" id="MBY6137845.1"/>
    </source>
</evidence>
<reference evidence="2 3" key="1">
    <citation type="submission" date="2021-06" db="EMBL/GenBank/DDBJ databases">
        <title>50 bacteria genomes isolated from Dapeng, Shenzhen, China.</title>
        <authorList>
            <person name="Zheng W."/>
            <person name="Yu S."/>
            <person name="Huang Y."/>
        </authorList>
    </citation>
    <scope>NUCLEOTIDE SEQUENCE [LARGE SCALE GENOMIC DNA]</scope>
    <source>
        <strain evidence="2 3">DP1N14-2</strain>
    </source>
</reference>
<dbReference type="InterPro" id="IPR020308">
    <property type="entry name" value="Uncharacterised_Ynq1"/>
</dbReference>
<protein>
    <submittedName>
        <fullName evidence="2">DUF5337 domain-containing protein</fullName>
    </submittedName>
</protein>
<evidence type="ECO:0000256" key="1">
    <source>
        <dbReference type="SAM" id="Phobius"/>
    </source>
</evidence>
<organism evidence="2 3">
    <name type="scientific">Leisingera daeponensis</name>
    <dbReference type="NCBI Taxonomy" id="405746"/>
    <lineage>
        <taxon>Bacteria</taxon>
        <taxon>Pseudomonadati</taxon>
        <taxon>Pseudomonadota</taxon>
        <taxon>Alphaproteobacteria</taxon>
        <taxon>Rhodobacterales</taxon>
        <taxon>Roseobacteraceae</taxon>
        <taxon>Leisingera</taxon>
    </lineage>
</organism>
<keyword evidence="3" id="KW-1185">Reference proteome</keyword>
<feature type="transmembrane region" description="Helical" evidence="1">
    <location>
        <begin position="16"/>
        <end position="38"/>
    </location>
</feature>
<gene>
    <name evidence="2" type="ORF">KUV26_00170</name>
</gene>
<dbReference type="Pfam" id="PF17272">
    <property type="entry name" value="DUF5337"/>
    <property type="match status" value="1"/>
</dbReference>
<sequence>MSKEQDQAIAAKGRHIALVIAGTISLWVVLSLFIGPMLGLPGRYALLFDFAALAGMIYALVNIFQLWRMRQDSQR</sequence>
<dbReference type="RefSeq" id="WP_222502127.1">
    <property type="nucleotide sequence ID" value="NZ_JAHVJA010000001.1"/>
</dbReference>
<name>A0ABS7N9H1_9RHOB</name>
<dbReference type="EMBL" id="JAHVJA010000001">
    <property type="protein sequence ID" value="MBY6137845.1"/>
    <property type="molecule type" value="Genomic_DNA"/>
</dbReference>
<evidence type="ECO:0000313" key="3">
    <source>
        <dbReference type="Proteomes" id="UP000766629"/>
    </source>
</evidence>
<comment type="caution">
    <text evidence="2">The sequence shown here is derived from an EMBL/GenBank/DDBJ whole genome shotgun (WGS) entry which is preliminary data.</text>
</comment>